<dbReference type="PANTHER" id="PTHR33693:SF1">
    <property type="entry name" value="TYPE-4 URACIL-DNA GLYCOSYLASE"/>
    <property type="match status" value="1"/>
</dbReference>
<evidence type="ECO:0000256" key="5">
    <source>
        <dbReference type="ARBA" id="ARBA00022485"/>
    </source>
</evidence>
<evidence type="ECO:0000256" key="9">
    <source>
        <dbReference type="ARBA" id="ARBA00023004"/>
    </source>
</evidence>
<evidence type="ECO:0000256" key="11">
    <source>
        <dbReference type="ARBA" id="ARBA00023204"/>
    </source>
</evidence>
<dbReference type="PANTHER" id="PTHR33693">
    <property type="entry name" value="TYPE-5 URACIL-DNA GLYCOSYLASE"/>
    <property type="match status" value="1"/>
</dbReference>
<evidence type="ECO:0000256" key="2">
    <source>
        <dbReference type="ARBA" id="ARBA00006521"/>
    </source>
</evidence>
<keyword evidence="14" id="KW-1185">Reference proteome</keyword>
<dbReference type="SUPFAM" id="SSF52141">
    <property type="entry name" value="Uracil-DNA glycosylase-like"/>
    <property type="match status" value="1"/>
</dbReference>
<keyword evidence="9" id="KW-0408">Iron</keyword>
<dbReference type="AlphaFoldDB" id="A0A0U2U6Y7"/>
<dbReference type="GO" id="GO:0046872">
    <property type="term" value="F:metal ion binding"/>
    <property type="evidence" value="ECO:0007669"/>
    <property type="project" value="UniProtKB-KW"/>
</dbReference>
<dbReference type="SMART" id="SM00987">
    <property type="entry name" value="UreE_C"/>
    <property type="match status" value="1"/>
</dbReference>
<evidence type="ECO:0000256" key="7">
    <source>
        <dbReference type="ARBA" id="ARBA00022763"/>
    </source>
</evidence>
<dbReference type="EC" id="3.2.2.27" evidence="3"/>
<evidence type="ECO:0000256" key="4">
    <source>
        <dbReference type="ARBA" id="ARBA00019403"/>
    </source>
</evidence>
<dbReference type="PATRIC" id="fig|940295.4.peg.1173"/>
<name>A0A0U2U6Y7_9CREN</name>
<dbReference type="InterPro" id="IPR005273">
    <property type="entry name" value="Ura-DNA_glyco_family4"/>
</dbReference>
<dbReference type="GeneID" id="30680595"/>
<keyword evidence="11" id="KW-0234">DNA repair</keyword>
<sequence length="188" mass="21005">MSQDCISAIREEVLSCCSCELCKYRTRPVPGELMGSGKLFLVGEAPGKREDELGRPFVGKAGILLRKTLDEVGAKDVYITNAVKCRPPNNRTPTRSEIETCKPYLIREISCLRPKVIVALGKTASYALLGVDRSLKEMRGRRFQAEYGGVKVDVIVTYHPAAVVRNPKYLLPFKFDIRRAWEEVKGLG</sequence>
<dbReference type="OrthoDB" id="8612at2157"/>
<dbReference type="GO" id="GO:0051539">
    <property type="term" value="F:4 iron, 4 sulfur cluster binding"/>
    <property type="evidence" value="ECO:0007669"/>
    <property type="project" value="UniProtKB-KW"/>
</dbReference>
<accession>A0A0U2U6Y7</accession>
<dbReference type="GO" id="GO:0004844">
    <property type="term" value="F:uracil DNA N-glycosylase activity"/>
    <property type="evidence" value="ECO:0007669"/>
    <property type="project" value="UniProtKB-EC"/>
</dbReference>
<feature type="domain" description="Uracil-DNA glycosylase-like" evidence="12">
    <location>
        <begin position="30"/>
        <end position="182"/>
    </location>
</feature>
<evidence type="ECO:0000256" key="1">
    <source>
        <dbReference type="ARBA" id="ARBA00001400"/>
    </source>
</evidence>
<keyword evidence="10" id="KW-0411">Iron-sulfur</keyword>
<comment type="catalytic activity">
    <reaction evidence="1">
        <text>Hydrolyzes single-stranded DNA or mismatched double-stranded DNA and polynucleotides, releasing free uracil.</text>
        <dbReference type="EC" id="3.2.2.27"/>
    </reaction>
</comment>
<protein>
    <recommendedName>
        <fullName evidence="4">Type-4 uracil-DNA glycosylase</fullName>
        <ecNumber evidence="3">3.2.2.27</ecNumber>
    </recommendedName>
</protein>
<dbReference type="InterPro" id="IPR005122">
    <property type="entry name" value="Uracil-DNA_glycosylase-like"/>
</dbReference>
<evidence type="ECO:0000313" key="13">
    <source>
        <dbReference type="EMBL" id="ALU11908.1"/>
    </source>
</evidence>
<keyword evidence="7" id="KW-0227">DNA damage</keyword>
<evidence type="ECO:0000256" key="6">
    <source>
        <dbReference type="ARBA" id="ARBA00022723"/>
    </source>
</evidence>
<evidence type="ECO:0000256" key="3">
    <source>
        <dbReference type="ARBA" id="ARBA00012030"/>
    </source>
</evidence>
<dbReference type="NCBIfam" id="TIGR00758">
    <property type="entry name" value="UDG_fam4"/>
    <property type="match status" value="1"/>
</dbReference>
<organism evidence="13 14">
    <name type="scientific">Ignicoccus islandicus DSM 13165</name>
    <dbReference type="NCBI Taxonomy" id="940295"/>
    <lineage>
        <taxon>Archaea</taxon>
        <taxon>Thermoproteota</taxon>
        <taxon>Thermoprotei</taxon>
        <taxon>Desulfurococcales</taxon>
        <taxon>Desulfurococcaceae</taxon>
        <taxon>Ignicoccus</taxon>
    </lineage>
</organism>
<dbReference type="GO" id="GO:0006281">
    <property type="term" value="P:DNA repair"/>
    <property type="evidence" value="ECO:0007669"/>
    <property type="project" value="UniProtKB-KW"/>
</dbReference>
<reference evidence="13 14" key="1">
    <citation type="submission" date="2013-11" db="EMBL/GenBank/DDBJ databases">
        <title>Comparative genomics of Ignicoccus.</title>
        <authorList>
            <person name="Podar M."/>
        </authorList>
    </citation>
    <scope>NUCLEOTIDE SEQUENCE [LARGE SCALE GENOMIC DNA]</scope>
    <source>
        <strain evidence="13 14">DSM 13165</strain>
    </source>
</reference>
<dbReference type="CDD" id="cd10030">
    <property type="entry name" value="UDG-F4_TTUDGA_SPO1dp_like"/>
    <property type="match status" value="1"/>
</dbReference>
<gene>
    <name evidence="13" type="ORF">EYM_06080</name>
</gene>
<keyword evidence="6" id="KW-0479">Metal-binding</keyword>
<dbReference type="InterPro" id="IPR051536">
    <property type="entry name" value="UDG_Type-4/5"/>
</dbReference>
<dbReference type="Gene3D" id="3.40.470.10">
    <property type="entry name" value="Uracil-DNA glycosylase-like domain"/>
    <property type="match status" value="1"/>
</dbReference>
<keyword evidence="5" id="KW-0004">4Fe-4S</keyword>
<dbReference type="Proteomes" id="UP000060778">
    <property type="component" value="Chromosome"/>
</dbReference>
<evidence type="ECO:0000313" key="14">
    <source>
        <dbReference type="Proteomes" id="UP000060778"/>
    </source>
</evidence>
<dbReference type="KEGG" id="iis:EYM_06080"/>
<dbReference type="InterPro" id="IPR036895">
    <property type="entry name" value="Uracil-DNA_glycosylase-like_sf"/>
</dbReference>
<keyword evidence="8" id="KW-0378">Hydrolase</keyword>
<dbReference type="EMBL" id="CP006867">
    <property type="protein sequence ID" value="ALU11908.1"/>
    <property type="molecule type" value="Genomic_DNA"/>
</dbReference>
<dbReference type="RefSeq" id="WP_075050113.1">
    <property type="nucleotide sequence ID" value="NZ_CP006867.1"/>
</dbReference>
<proteinExistence type="inferred from homology"/>
<evidence type="ECO:0000259" key="12">
    <source>
        <dbReference type="SMART" id="SM00986"/>
    </source>
</evidence>
<dbReference type="SMART" id="SM00986">
    <property type="entry name" value="UDG"/>
    <property type="match status" value="1"/>
</dbReference>
<evidence type="ECO:0000256" key="10">
    <source>
        <dbReference type="ARBA" id="ARBA00023014"/>
    </source>
</evidence>
<evidence type="ECO:0000256" key="8">
    <source>
        <dbReference type="ARBA" id="ARBA00022801"/>
    </source>
</evidence>
<comment type="similarity">
    <text evidence="2">Belongs to the uracil-DNA glycosylase (UDG) superfamily. Type 4 (UDGa) family.</text>
</comment>
<dbReference type="Pfam" id="PF03167">
    <property type="entry name" value="UDG"/>
    <property type="match status" value="1"/>
</dbReference>